<dbReference type="InterPro" id="IPR003615">
    <property type="entry name" value="HNH_nuc"/>
</dbReference>
<dbReference type="AlphaFoldDB" id="C7NJJ5"/>
<sequence>MVSSDWFPLPPVGEPVLPPARVTVVVGLDVLLDDPAGVNRGSPPTAGASPPGMRGAPLGWVPGFGYLDPEHVRAVAVREGSVWQRLVADPVSGHAMAVSPHTYRPTASVARFVRARDGMARDPGSGVGAASCEIDHVVPFDEGGQTVAENLQCLSTRGHTRKTKGQWDASMTPDGVVEWTSLTGRRYTTHPFDYRELG</sequence>
<evidence type="ECO:0000259" key="1">
    <source>
        <dbReference type="Pfam" id="PF01844"/>
    </source>
</evidence>
<dbReference type="STRING" id="478801.Ksed_02410"/>
<dbReference type="GO" id="GO:0008270">
    <property type="term" value="F:zinc ion binding"/>
    <property type="evidence" value="ECO:0007669"/>
    <property type="project" value="InterPro"/>
</dbReference>
<dbReference type="GO" id="GO:0004519">
    <property type="term" value="F:endonuclease activity"/>
    <property type="evidence" value="ECO:0007669"/>
    <property type="project" value="UniProtKB-KW"/>
</dbReference>
<feature type="domain" description="HNH" evidence="1">
    <location>
        <begin position="130"/>
        <end position="164"/>
    </location>
</feature>
<evidence type="ECO:0000313" key="3">
    <source>
        <dbReference type="Proteomes" id="UP000006666"/>
    </source>
</evidence>
<name>C7NJJ5_KYTSD</name>
<dbReference type="CDD" id="cd00085">
    <property type="entry name" value="HNHc"/>
    <property type="match status" value="1"/>
</dbReference>
<evidence type="ECO:0000313" key="2">
    <source>
        <dbReference type="EMBL" id="ACV05325.1"/>
    </source>
</evidence>
<dbReference type="EMBL" id="CP001686">
    <property type="protein sequence ID" value="ACV05325.1"/>
    <property type="molecule type" value="Genomic_DNA"/>
</dbReference>
<organism evidence="2 3">
    <name type="scientific">Kytococcus sedentarius (strain ATCC 14392 / DSM 20547 / JCM 11482 / CCUG 33030 / NBRC 15357 / NCTC 11040 / CCM 314 / 541)</name>
    <name type="common">Micrococcus sedentarius</name>
    <dbReference type="NCBI Taxonomy" id="478801"/>
    <lineage>
        <taxon>Bacteria</taxon>
        <taxon>Bacillati</taxon>
        <taxon>Actinomycetota</taxon>
        <taxon>Actinomycetes</taxon>
        <taxon>Micrococcales</taxon>
        <taxon>Kytococcaceae</taxon>
        <taxon>Kytococcus</taxon>
    </lineage>
</organism>
<accession>C7NJJ5</accession>
<dbReference type="KEGG" id="kse:Ksed_02410"/>
<proteinExistence type="predicted"/>
<dbReference type="Proteomes" id="UP000006666">
    <property type="component" value="Chromosome"/>
</dbReference>
<keyword evidence="2" id="KW-0378">Hydrolase</keyword>
<dbReference type="Gene3D" id="1.10.30.50">
    <property type="match status" value="1"/>
</dbReference>
<gene>
    <name evidence="2" type="ordered locus">Ksed_02410</name>
</gene>
<dbReference type="GO" id="GO:0003676">
    <property type="term" value="F:nucleic acid binding"/>
    <property type="evidence" value="ECO:0007669"/>
    <property type="project" value="InterPro"/>
</dbReference>
<keyword evidence="2" id="KW-0255">Endonuclease</keyword>
<dbReference type="Pfam" id="PF01844">
    <property type="entry name" value="HNH"/>
    <property type="match status" value="1"/>
</dbReference>
<keyword evidence="2" id="KW-0540">Nuclease</keyword>
<dbReference type="eggNOG" id="COG1403">
    <property type="taxonomic scope" value="Bacteria"/>
</dbReference>
<keyword evidence="3" id="KW-1185">Reference proteome</keyword>
<dbReference type="HOGENOM" id="CLU_1576471_0_0_11"/>
<protein>
    <submittedName>
        <fullName evidence="2">HNH endonuclease</fullName>
    </submittedName>
</protein>
<reference evidence="2 3" key="1">
    <citation type="journal article" date="2009" name="Stand. Genomic Sci.">
        <title>Complete genome sequence of Kytococcus sedentarius type strain (541).</title>
        <authorList>
            <person name="Sims D."/>
            <person name="Brettin T."/>
            <person name="Detter J.C."/>
            <person name="Han C."/>
            <person name="Lapidus A."/>
            <person name="Copeland A."/>
            <person name="Glavina Del Rio T."/>
            <person name="Nolan M."/>
            <person name="Chen F."/>
            <person name="Lucas S."/>
            <person name="Tice H."/>
            <person name="Cheng J.F."/>
            <person name="Bruce D."/>
            <person name="Goodwin L."/>
            <person name="Pitluck S."/>
            <person name="Ovchinnikova G."/>
            <person name="Pati A."/>
            <person name="Ivanova N."/>
            <person name="Mavrommatis K."/>
            <person name="Chen A."/>
            <person name="Palaniappan K."/>
            <person name="D'haeseleer P."/>
            <person name="Chain P."/>
            <person name="Bristow J."/>
            <person name="Eisen J.A."/>
            <person name="Markowitz V."/>
            <person name="Hugenholtz P."/>
            <person name="Schneider S."/>
            <person name="Goker M."/>
            <person name="Pukall R."/>
            <person name="Kyrpides N.C."/>
            <person name="Klenk H.P."/>
        </authorList>
    </citation>
    <scope>NUCLEOTIDE SEQUENCE [LARGE SCALE GENOMIC DNA]</scope>
    <source>
        <strain evidence="3">ATCC 14392 / DSM 20547 / JCM 11482 / CCUG 33030 / NBRC 15357 / NCTC 11040 / CCM 314 / 541</strain>
    </source>
</reference>
<dbReference type="InterPro" id="IPR002711">
    <property type="entry name" value="HNH"/>
</dbReference>